<dbReference type="InterPro" id="IPR043129">
    <property type="entry name" value="ATPase_NBD"/>
</dbReference>
<dbReference type="RefSeq" id="XP_029238597.1">
    <property type="nucleotide sequence ID" value="XM_029381511.1"/>
</dbReference>
<name>A0A3R7KCE3_TRYRA</name>
<evidence type="ECO:0000256" key="1">
    <source>
        <dbReference type="RuleBase" id="RU000487"/>
    </source>
</evidence>
<proteinExistence type="inferred from homology"/>
<dbReference type="Pfam" id="PF00022">
    <property type="entry name" value="Actin"/>
    <property type="match status" value="1"/>
</dbReference>
<protein>
    <submittedName>
        <fullName evidence="3">Putative actin-like protein</fullName>
    </submittedName>
</protein>
<dbReference type="OMA" id="GIMGDQL"/>
<evidence type="ECO:0000313" key="4">
    <source>
        <dbReference type="Proteomes" id="UP000283634"/>
    </source>
</evidence>
<gene>
    <name evidence="3" type="ORF">TraAM80_04588</name>
</gene>
<keyword evidence="4" id="KW-1185">Reference proteome</keyword>
<evidence type="ECO:0000256" key="2">
    <source>
        <dbReference type="SAM" id="MobiDB-lite"/>
    </source>
</evidence>
<dbReference type="AlphaFoldDB" id="A0A3R7KCE3"/>
<dbReference type="PANTHER" id="PTHR11937">
    <property type="entry name" value="ACTIN"/>
    <property type="match status" value="1"/>
</dbReference>
<feature type="compositionally biased region" description="Basic residues" evidence="2">
    <location>
        <begin position="248"/>
        <end position="257"/>
    </location>
</feature>
<dbReference type="Gene3D" id="3.30.420.40">
    <property type="match status" value="3"/>
</dbReference>
<sequence length="500" mass="54494">MTEDRPVLIIDNGGYTLKALYIPNPSNTASHPPRQAVVPNCVGAASFAGRGIVGEQLFKLPHFHGFMLRRPVDRGFVVDAALQSHIWEYLLQCFAIADESAVELVLTVPFAAPKLVVELLYYLVAQRFKFRAVTLVSATFLALVADASRDWLHGAGPDTPHGGEGMASGCGVVVDFGFSATTVVPYVDFLPMRDSAVRVDVGGKLLSNRLKELISFTQVNMTEDGWLVNHIMEKCCHVALHPQSSLRAAHRQKRRGRNISGSTRKGSGGDAVELRYYLPTVPPLMPLGCREEELHAILGGDGGTGVERHELQHIVFSHEAFLIPELLFHPVNVGIQQMGVVDAIVHGTRSRGTLRDAPTLHSALLRHIVAFGGTSGFPQLRERLSGELRMESTAAEGPAPSASLHLQPLVERLRMAPHSTVLNSTVSGYTTHDAELQPLYGALALFTCLSCQPQLQLLRSRSHVDLSPLRNKKQGVGRASAATVHKTQKAFQDAMQQHLP</sequence>
<dbReference type="SUPFAM" id="SSF53067">
    <property type="entry name" value="Actin-like ATPase domain"/>
    <property type="match status" value="2"/>
</dbReference>
<dbReference type="InterPro" id="IPR004000">
    <property type="entry name" value="Actin"/>
</dbReference>
<comment type="caution">
    <text evidence="3">The sequence shown here is derived from an EMBL/GenBank/DDBJ whole genome shotgun (WGS) entry which is preliminary data.</text>
</comment>
<feature type="region of interest" description="Disordered" evidence="2">
    <location>
        <begin position="247"/>
        <end position="267"/>
    </location>
</feature>
<reference evidence="3 4" key="1">
    <citation type="journal article" date="2018" name="BMC Genomics">
        <title>Genomic comparison of Trypanosoma conorhini and Trypanosoma rangeli to Trypanosoma cruzi strains of high and low virulence.</title>
        <authorList>
            <person name="Bradwell K.R."/>
            <person name="Koparde V.N."/>
            <person name="Matveyev A.V."/>
            <person name="Serrano M.G."/>
            <person name="Alves J.M."/>
            <person name="Parikh H."/>
            <person name="Huang B."/>
            <person name="Lee V."/>
            <person name="Espinosa-Alvarez O."/>
            <person name="Ortiz P.A."/>
            <person name="Costa-Martins A.G."/>
            <person name="Teixeira M.M."/>
            <person name="Buck G.A."/>
        </authorList>
    </citation>
    <scope>NUCLEOTIDE SEQUENCE [LARGE SCALE GENOMIC DNA]</scope>
    <source>
        <strain evidence="3 4">AM80</strain>
    </source>
</reference>
<organism evidence="3 4">
    <name type="scientific">Trypanosoma rangeli</name>
    <dbReference type="NCBI Taxonomy" id="5698"/>
    <lineage>
        <taxon>Eukaryota</taxon>
        <taxon>Discoba</taxon>
        <taxon>Euglenozoa</taxon>
        <taxon>Kinetoplastea</taxon>
        <taxon>Metakinetoplastina</taxon>
        <taxon>Trypanosomatida</taxon>
        <taxon>Trypanosomatidae</taxon>
        <taxon>Trypanosoma</taxon>
        <taxon>Herpetosoma</taxon>
    </lineage>
</organism>
<dbReference type="Gene3D" id="3.90.640.10">
    <property type="entry name" value="Actin, Chain A, domain 4"/>
    <property type="match status" value="1"/>
</dbReference>
<comment type="similarity">
    <text evidence="1">Belongs to the actin family.</text>
</comment>
<dbReference type="EMBL" id="MKGL01000138">
    <property type="protein sequence ID" value="RNF05297.1"/>
    <property type="molecule type" value="Genomic_DNA"/>
</dbReference>
<dbReference type="SMART" id="SM00268">
    <property type="entry name" value="ACTIN"/>
    <property type="match status" value="1"/>
</dbReference>
<dbReference type="Proteomes" id="UP000283634">
    <property type="component" value="Unassembled WGS sequence"/>
</dbReference>
<accession>A0A3R7KCE3</accession>
<dbReference type="OrthoDB" id="6220758at2759"/>
<dbReference type="GeneID" id="40328521"/>
<evidence type="ECO:0000313" key="3">
    <source>
        <dbReference type="EMBL" id="RNF05297.1"/>
    </source>
</evidence>